<dbReference type="WBParaSite" id="Hba_20258">
    <property type="protein sequence ID" value="Hba_20258"/>
    <property type="gene ID" value="Hba_20258"/>
</dbReference>
<keyword evidence="2" id="KW-1185">Reference proteome</keyword>
<protein>
    <submittedName>
        <fullName evidence="3">Multidrug transporter</fullName>
    </submittedName>
</protein>
<feature type="compositionally biased region" description="Basic and acidic residues" evidence="1">
    <location>
        <begin position="27"/>
        <end position="42"/>
    </location>
</feature>
<name>A0A1I7XRZ4_HETBA</name>
<evidence type="ECO:0000313" key="2">
    <source>
        <dbReference type="Proteomes" id="UP000095283"/>
    </source>
</evidence>
<feature type="region of interest" description="Disordered" evidence="1">
    <location>
        <begin position="1"/>
        <end position="61"/>
    </location>
</feature>
<evidence type="ECO:0000256" key="1">
    <source>
        <dbReference type="SAM" id="MobiDB-lite"/>
    </source>
</evidence>
<proteinExistence type="predicted"/>
<reference evidence="3" key="1">
    <citation type="submission" date="2016-11" db="UniProtKB">
        <authorList>
            <consortium name="WormBaseParasite"/>
        </authorList>
    </citation>
    <scope>IDENTIFICATION</scope>
</reference>
<dbReference type="Proteomes" id="UP000095283">
    <property type="component" value="Unplaced"/>
</dbReference>
<sequence length="61" mass="6834">MSDNDAQPPLDDATPDYSKFNVDSVPLEEREIKETHPGRPDLDYDETPVGPAEEAKHHDDS</sequence>
<dbReference type="AlphaFoldDB" id="A0A1I7XRZ4"/>
<accession>A0A1I7XRZ4</accession>
<organism evidence="2 3">
    <name type="scientific">Heterorhabditis bacteriophora</name>
    <name type="common">Entomopathogenic nematode worm</name>
    <dbReference type="NCBI Taxonomy" id="37862"/>
    <lineage>
        <taxon>Eukaryota</taxon>
        <taxon>Metazoa</taxon>
        <taxon>Ecdysozoa</taxon>
        <taxon>Nematoda</taxon>
        <taxon>Chromadorea</taxon>
        <taxon>Rhabditida</taxon>
        <taxon>Rhabditina</taxon>
        <taxon>Rhabditomorpha</taxon>
        <taxon>Strongyloidea</taxon>
        <taxon>Heterorhabditidae</taxon>
        <taxon>Heterorhabditis</taxon>
    </lineage>
</organism>
<evidence type="ECO:0000313" key="3">
    <source>
        <dbReference type="WBParaSite" id="Hba_20258"/>
    </source>
</evidence>